<organism evidence="2 3">
    <name type="scientific">Chlamydia psittaci 99DC5</name>
    <dbReference type="NCBI Taxonomy" id="1112251"/>
    <lineage>
        <taxon>Bacteria</taxon>
        <taxon>Pseudomonadati</taxon>
        <taxon>Chlamydiota</taxon>
        <taxon>Chlamydiia</taxon>
        <taxon>Chlamydiales</taxon>
        <taxon>Chlamydiaceae</taxon>
        <taxon>Chlamydia/Chlamydophila group</taxon>
        <taxon>Chlamydia</taxon>
    </lineage>
</organism>
<gene>
    <name evidence="2" type="ORF">CP99DC5_0287</name>
</gene>
<evidence type="ECO:0000313" key="2">
    <source>
        <dbReference type="EMBL" id="EPJ28457.1"/>
    </source>
</evidence>
<name>A0ABP2X472_CHLPS</name>
<dbReference type="EMBL" id="ATLC01000045">
    <property type="protein sequence ID" value="EPJ28457.1"/>
    <property type="molecule type" value="Genomic_DNA"/>
</dbReference>
<reference evidence="2 3" key="1">
    <citation type="submission" date="2013-04" db="EMBL/GenBank/DDBJ databases">
        <title>Genome sequence of Chlamydia psittaci 99DC5.</title>
        <authorList>
            <person name="Huot-Creasy H."/>
            <person name="McCracken C.L."/>
            <person name="Humphries M."/>
            <person name="Sachse K."/>
            <person name="Laroucau K."/>
            <person name="Bavoil P."/>
            <person name="Myers G.S."/>
        </authorList>
    </citation>
    <scope>NUCLEOTIDE SEQUENCE [LARGE SCALE GENOMIC DNA]</scope>
    <source>
        <strain evidence="2 3">99DC5</strain>
    </source>
</reference>
<proteinExistence type="predicted"/>
<sequence length="38" mass="4390">MLITKWPITNQPEKLKNQFPEGAENTGSYDVKDLNIKK</sequence>
<accession>A0ABP2X472</accession>
<dbReference type="Proteomes" id="UP000014627">
    <property type="component" value="Unassembled WGS sequence"/>
</dbReference>
<feature type="region of interest" description="Disordered" evidence="1">
    <location>
        <begin position="17"/>
        <end position="38"/>
    </location>
</feature>
<protein>
    <submittedName>
        <fullName evidence="2">Uncharacterized protein</fullName>
    </submittedName>
</protein>
<keyword evidence="3" id="KW-1185">Reference proteome</keyword>
<comment type="caution">
    <text evidence="2">The sequence shown here is derived from an EMBL/GenBank/DDBJ whole genome shotgun (WGS) entry which is preliminary data.</text>
</comment>
<evidence type="ECO:0000313" key="3">
    <source>
        <dbReference type="Proteomes" id="UP000014627"/>
    </source>
</evidence>
<evidence type="ECO:0000256" key="1">
    <source>
        <dbReference type="SAM" id="MobiDB-lite"/>
    </source>
</evidence>